<evidence type="ECO:0000256" key="1">
    <source>
        <dbReference type="SAM" id="Phobius"/>
    </source>
</evidence>
<sequence length="85" mass="9819">MTRVQEKNLDRRSDWLYTRGVIVVMSTFLVSSEATDAFGLLLILWLLCFRCHINYESWAEGAKTIHVEPLSKFYAVKSLPIGRRA</sequence>
<organism evidence="2">
    <name type="scientific">marine sediment metagenome</name>
    <dbReference type="NCBI Taxonomy" id="412755"/>
    <lineage>
        <taxon>unclassified sequences</taxon>
        <taxon>metagenomes</taxon>
        <taxon>ecological metagenomes</taxon>
    </lineage>
</organism>
<name>A0A0F9S4A9_9ZZZZ</name>
<accession>A0A0F9S4A9</accession>
<reference evidence="2" key="1">
    <citation type="journal article" date="2015" name="Nature">
        <title>Complex archaea that bridge the gap between prokaryotes and eukaryotes.</title>
        <authorList>
            <person name="Spang A."/>
            <person name="Saw J.H."/>
            <person name="Jorgensen S.L."/>
            <person name="Zaremba-Niedzwiedzka K."/>
            <person name="Martijn J."/>
            <person name="Lind A.E."/>
            <person name="van Eijk R."/>
            <person name="Schleper C."/>
            <person name="Guy L."/>
            <person name="Ettema T.J."/>
        </authorList>
    </citation>
    <scope>NUCLEOTIDE SEQUENCE</scope>
</reference>
<dbReference type="EMBL" id="LAZR01000819">
    <property type="protein sequence ID" value="KKN57102.1"/>
    <property type="molecule type" value="Genomic_DNA"/>
</dbReference>
<protein>
    <submittedName>
        <fullName evidence="2">Uncharacterized protein</fullName>
    </submittedName>
</protein>
<keyword evidence="1" id="KW-0472">Membrane</keyword>
<evidence type="ECO:0000313" key="2">
    <source>
        <dbReference type="EMBL" id="KKN57102.1"/>
    </source>
</evidence>
<comment type="caution">
    <text evidence="2">The sequence shown here is derived from an EMBL/GenBank/DDBJ whole genome shotgun (WGS) entry which is preliminary data.</text>
</comment>
<proteinExistence type="predicted"/>
<keyword evidence="1" id="KW-1133">Transmembrane helix</keyword>
<gene>
    <name evidence="2" type="ORF">LCGC14_0565740</name>
</gene>
<feature type="transmembrane region" description="Helical" evidence="1">
    <location>
        <begin position="21"/>
        <end position="47"/>
    </location>
</feature>
<keyword evidence="1" id="KW-0812">Transmembrane</keyword>
<dbReference type="AlphaFoldDB" id="A0A0F9S4A9"/>